<dbReference type="RefSeq" id="WP_378291510.1">
    <property type="nucleotide sequence ID" value="NZ_JBHSON010000130.1"/>
</dbReference>
<dbReference type="Gene3D" id="3.40.50.300">
    <property type="entry name" value="P-loop containing nucleotide triphosphate hydrolases"/>
    <property type="match status" value="1"/>
</dbReference>
<dbReference type="InterPro" id="IPR027417">
    <property type="entry name" value="P-loop_NTPase"/>
</dbReference>
<comment type="caution">
    <text evidence="1">The sequence shown here is derived from an EMBL/GenBank/DDBJ whole genome shotgun (WGS) entry which is preliminary data.</text>
</comment>
<evidence type="ECO:0000313" key="1">
    <source>
        <dbReference type="EMBL" id="MFC5753944.1"/>
    </source>
</evidence>
<proteinExistence type="predicted"/>
<dbReference type="Proteomes" id="UP001596074">
    <property type="component" value="Unassembled WGS sequence"/>
</dbReference>
<organism evidence="1 2">
    <name type="scientific">Actinomadura rugatobispora</name>
    <dbReference type="NCBI Taxonomy" id="1994"/>
    <lineage>
        <taxon>Bacteria</taxon>
        <taxon>Bacillati</taxon>
        <taxon>Actinomycetota</taxon>
        <taxon>Actinomycetes</taxon>
        <taxon>Streptosporangiales</taxon>
        <taxon>Thermomonosporaceae</taxon>
        <taxon>Actinomadura</taxon>
    </lineage>
</organism>
<reference evidence="2" key="1">
    <citation type="journal article" date="2019" name="Int. J. Syst. Evol. Microbiol.">
        <title>The Global Catalogue of Microorganisms (GCM) 10K type strain sequencing project: providing services to taxonomists for standard genome sequencing and annotation.</title>
        <authorList>
            <consortium name="The Broad Institute Genomics Platform"/>
            <consortium name="The Broad Institute Genome Sequencing Center for Infectious Disease"/>
            <person name="Wu L."/>
            <person name="Ma J."/>
        </authorList>
    </citation>
    <scope>NUCLEOTIDE SEQUENCE [LARGE SCALE GENOMIC DNA]</scope>
    <source>
        <strain evidence="2">KCTC 42087</strain>
    </source>
</reference>
<keyword evidence="2" id="KW-1185">Reference proteome</keyword>
<gene>
    <name evidence="1" type="ORF">ACFPZN_50715</name>
</gene>
<dbReference type="SUPFAM" id="SSF52540">
    <property type="entry name" value="P-loop containing nucleoside triphosphate hydrolases"/>
    <property type="match status" value="1"/>
</dbReference>
<name>A0ABW1AHF0_9ACTN</name>
<evidence type="ECO:0008006" key="3">
    <source>
        <dbReference type="Google" id="ProtNLM"/>
    </source>
</evidence>
<protein>
    <recommendedName>
        <fullName evidence="3">Double-GTPase 2 domain-containing protein</fullName>
    </recommendedName>
</protein>
<dbReference type="CDD" id="cd00882">
    <property type="entry name" value="Ras_like_GTPase"/>
    <property type="match status" value="1"/>
</dbReference>
<sequence>MSLASRVPLPGARARQGLTCPYCFAVVAPQRIPYRCRGRAGRRQGCEPVLDEPLAEYLGSTAGASLPPVFAAPGRRGAAAGRADCPDCGQATGNRVCPECHNPLPPAYVDSPGRIVALVGAKNAGKSTYIAVLLHELMNRIGTELDASLVACDDRTIERYKRDFARPLLEERRLLPTTASAATGPREPLVYLLTRTRRARSGPRLAPGRLAAGRPRTDSLALVLFDTAGEDLRSREVRDLHLRYLEAADAIIFLVDPLELPGARSALVDAAPHPPAPGDDPDSEPINIIARVTEALRQRHGARPGERLPVPVAVALTKIDVLRPGLTRQSALHRSRDGAGVLDLDDREAVDAQVRSLLHEWQAGQLDTYLGQQYDEHALFGISALGGVPEDGRVGAGGVRPYRAEDPLLWLLHRFGMLDGVRPGAGGGPSGARGR</sequence>
<evidence type="ECO:0000313" key="2">
    <source>
        <dbReference type="Proteomes" id="UP001596074"/>
    </source>
</evidence>
<dbReference type="EMBL" id="JBHSON010000130">
    <property type="protein sequence ID" value="MFC5753944.1"/>
    <property type="molecule type" value="Genomic_DNA"/>
</dbReference>
<accession>A0ABW1AHF0</accession>